<gene>
    <name evidence="2" type="ORF">MNBD_ALPHA09-577</name>
</gene>
<protein>
    <recommendedName>
        <fullName evidence="3">Periplasmic heavy metal sensor</fullName>
    </recommendedName>
</protein>
<dbReference type="Gene3D" id="1.20.120.1490">
    <property type="match status" value="1"/>
</dbReference>
<sequence>MKIALYFLAIFVLGVSAQADEAKHSHTSEYAGEEKRSIKGLSSDDIAELRRGGGWGLAKTAELNGVPGPAHLLEMKNQIPLSDDQILAIDEIYKQMKTQAILQGERLIALEGELERLFRSGSVTQDGLRSSLNRIAEARTQLRFTHLATHLKTSDILTRAQIGKYNELRGYSNPSLHADVPAGHGAEMRHKPKMGANN</sequence>
<reference evidence="2" key="1">
    <citation type="submission" date="2018-06" db="EMBL/GenBank/DDBJ databases">
        <authorList>
            <person name="Zhirakovskaya E."/>
        </authorList>
    </citation>
    <scope>NUCLEOTIDE SEQUENCE</scope>
</reference>
<dbReference type="EMBL" id="UOEM01000124">
    <property type="protein sequence ID" value="VAW19135.1"/>
    <property type="molecule type" value="Genomic_DNA"/>
</dbReference>
<accession>A0A3B0TKB8</accession>
<evidence type="ECO:0008006" key="3">
    <source>
        <dbReference type="Google" id="ProtNLM"/>
    </source>
</evidence>
<proteinExistence type="predicted"/>
<feature type="region of interest" description="Disordered" evidence="1">
    <location>
        <begin position="173"/>
        <end position="198"/>
    </location>
</feature>
<evidence type="ECO:0000256" key="1">
    <source>
        <dbReference type="SAM" id="MobiDB-lite"/>
    </source>
</evidence>
<evidence type="ECO:0000313" key="2">
    <source>
        <dbReference type="EMBL" id="VAW19135.1"/>
    </source>
</evidence>
<dbReference type="AlphaFoldDB" id="A0A3B0TKB8"/>
<organism evidence="2">
    <name type="scientific">hydrothermal vent metagenome</name>
    <dbReference type="NCBI Taxonomy" id="652676"/>
    <lineage>
        <taxon>unclassified sequences</taxon>
        <taxon>metagenomes</taxon>
        <taxon>ecological metagenomes</taxon>
    </lineage>
</organism>
<name>A0A3B0TKB8_9ZZZZ</name>